<evidence type="ECO:0000313" key="9">
    <source>
        <dbReference type="EMBL" id="RNB83210.1"/>
    </source>
</evidence>
<keyword evidence="6 7" id="KW-0472">Membrane</keyword>
<gene>
    <name evidence="9" type="ORF">EDM59_19445</name>
</gene>
<dbReference type="PANTHER" id="PTHR43495:SF5">
    <property type="entry name" value="GAMMA-AMINOBUTYRIC ACID PERMEASE"/>
    <property type="match status" value="1"/>
</dbReference>
<feature type="transmembrane region" description="Helical" evidence="7">
    <location>
        <begin position="286"/>
        <end position="305"/>
    </location>
</feature>
<evidence type="ECO:0000259" key="8">
    <source>
        <dbReference type="Pfam" id="PF00324"/>
    </source>
</evidence>
<dbReference type="GO" id="GO:0006865">
    <property type="term" value="P:amino acid transport"/>
    <property type="evidence" value="ECO:0007669"/>
    <property type="project" value="UniProtKB-KW"/>
</dbReference>
<evidence type="ECO:0000256" key="7">
    <source>
        <dbReference type="SAM" id="Phobius"/>
    </source>
</evidence>
<feature type="transmembrane region" description="Helical" evidence="7">
    <location>
        <begin position="134"/>
        <end position="155"/>
    </location>
</feature>
<evidence type="ECO:0000256" key="3">
    <source>
        <dbReference type="ARBA" id="ARBA00022692"/>
    </source>
</evidence>
<dbReference type="InterPro" id="IPR004840">
    <property type="entry name" value="Amino_acid_permease_CS"/>
</dbReference>
<name>A0A3M8D593_9BACL</name>
<dbReference type="PANTHER" id="PTHR43495">
    <property type="entry name" value="GABA PERMEASE"/>
    <property type="match status" value="1"/>
</dbReference>
<reference evidence="9 10" key="1">
    <citation type="submission" date="2018-10" db="EMBL/GenBank/DDBJ databases">
        <title>Phylogenomics of Brevibacillus.</title>
        <authorList>
            <person name="Dunlap C."/>
        </authorList>
    </citation>
    <scope>NUCLEOTIDE SEQUENCE [LARGE SCALE GENOMIC DNA]</scope>
    <source>
        <strain evidence="9 10">JCM 15774</strain>
    </source>
</reference>
<dbReference type="RefSeq" id="WP_122925134.1">
    <property type="nucleotide sequence ID" value="NZ_RHHU01000011.1"/>
</dbReference>
<accession>A0A3M8D593</accession>
<protein>
    <submittedName>
        <fullName evidence="9">Amino acid permease</fullName>
    </submittedName>
</protein>
<comment type="caution">
    <text evidence="9">The sequence shown here is derived from an EMBL/GenBank/DDBJ whole genome shotgun (WGS) entry which is preliminary data.</text>
</comment>
<comment type="subcellular location">
    <subcellularLocation>
        <location evidence="1">Membrane</location>
        <topology evidence="1">Multi-pass membrane protein</topology>
    </subcellularLocation>
</comment>
<keyword evidence="10" id="KW-1185">Reference proteome</keyword>
<evidence type="ECO:0000256" key="4">
    <source>
        <dbReference type="ARBA" id="ARBA00022970"/>
    </source>
</evidence>
<feature type="domain" description="Amino acid permease/ SLC12A" evidence="8">
    <location>
        <begin position="26"/>
        <end position="456"/>
    </location>
</feature>
<dbReference type="Proteomes" id="UP000269573">
    <property type="component" value="Unassembled WGS sequence"/>
</dbReference>
<feature type="transmembrane region" description="Helical" evidence="7">
    <location>
        <begin position="341"/>
        <end position="359"/>
    </location>
</feature>
<feature type="transmembrane region" description="Helical" evidence="7">
    <location>
        <begin position="55"/>
        <end position="73"/>
    </location>
</feature>
<evidence type="ECO:0000313" key="10">
    <source>
        <dbReference type="Proteomes" id="UP000269573"/>
    </source>
</evidence>
<keyword evidence="2" id="KW-0813">Transport</keyword>
<dbReference type="Pfam" id="PF00324">
    <property type="entry name" value="AA_permease"/>
    <property type="match status" value="1"/>
</dbReference>
<evidence type="ECO:0000256" key="6">
    <source>
        <dbReference type="ARBA" id="ARBA00023136"/>
    </source>
</evidence>
<organism evidence="9 10">
    <name type="scientific">Brevibacillus nitrificans</name>
    <dbReference type="NCBI Taxonomy" id="651560"/>
    <lineage>
        <taxon>Bacteria</taxon>
        <taxon>Bacillati</taxon>
        <taxon>Bacillota</taxon>
        <taxon>Bacilli</taxon>
        <taxon>Bacillales</taxon>
        <taxon>Paenibacillaceae</taxon>
        <taxon>Brevibacillus</taxon>
    </lineage>
</organism>
<dbReference type="GO" id="GO:0055085">
    <property type="term" value="P:transmembrane transport"/>
    <property type="evidence" value="ECO:0007669"/>
    <property type="project" value="InterPro"/>
</dbReference>
<dbReference type="PROSITE" id="PS00218">
    <property type="entry name" value="AMINO_ACID_PERMEASE_1"/>
    <property type="match status" value="1"/>
</dbReference>
<dbReference type="InterPro" id="IPR004841">
    <property type="entry name" value="AA-permease/SLC12A_dom"/>
</dbReference>
<feature type="transmembrane region" description="Helical" evidence="7">
    <location>
        <begin position="435"/>
        <end position="453"/>
    </location>
</feature>
<evidence type="ECO:0000256" key="5">
    <source>
        <dbReference type="ARBA" id="ARBA00022989"/>
    </source>
</evidence>
<dbReference type="FunFam" id="1.20.1740.10:FF:000001">
    <property type="entry name" value="Amino acid permease"/>
    <property type="match status" value="1"/>
</dbReference>
<keyword evidence="4" id="KW-0029">Amino-acid transport</keyword>
<dbReference type="AlphaFoldDB" id="A0A3M8D593"/>
<dbReference type="GO" id="GO:0016020">
    <property type="term" value="C:membrane"/>
    <property type="evidence" value="ECO:0007669"/>
    <property type="project" value="UniProtKB-SubCell"/>
</dbReference>
<keyword evidence="3 7" id="KW-0812">Transmembrane</keyword>
<feature type="transmembrane region" description="Helical" evidence="7">
    <location>
        <begin position="410"/>
        <end position="429"/>
    </location>
</feature>
<dbReference type="EMBL" id="RHHU01000011">
    <property type="protein sequence ID" value="RNB83210.1"/>
    <property type="molecule type" value="Genomic_DNA"/>
</dbReference>
<keyword evidence="5 7" id="KW-1133">Transmembrane helix</keyword>
<dbReference type="PIRSF" id="PIRSF006060">
    <property type="entry name" value="AA_transporter"/>
    <property type="match status" value="1"/>
</dbReference>
<feature type="transmembrane region" description="Helical" evidence="7">
    <location>
        <begin position="247"/>
        <end position="266"/>
    </location>
</feature>
<feature type="transmembrane region" description="Helical" evidence="7">
    <location>
        <begin position="167"/>
        <end position="185"/>
    </location>
</feature>
<evidence type="ECO:0000256" key="1">
    <source>
        <dbReference type="ARBA" id="ARBA00004141"/>
    </source>
</evidence>
<sequence>MSGKNDFQDIMEREKGLHRGLTTRQLAMIAIGGAIGTGLFLGSGMAIGFAGPSVIVSYLIGAVIALLLMGCLAEMTIAHPTTGSFGAHAERYINPWAGFAVRYAYWFSLVCAIGTEVSAMSVYMKYWFPDVPGLVWIAIFSAVLIYVNATSVNLFGSVEYWFSMIKVAAIILFIVFGAFVVFGSSNPEIGAQNFTNNGGFFPNGLWGMWIAIFISLFSYLSIEMIAVSAGEAKEPEKAVPMALKSAVVRLVLFYIITLALMLMVVPWKSAGGDASPFVKVFEIMNIPGAAGIMNFVVLTAALSAMNSQLYISTRMVFSLSRAGFAPAKLGELSKKGVPVKALALSTIGIAIASYINIVAPDKSFVVMISLSSFGAMFAWFMVFVTHLFFRRKWEAMGGRRLPVRMIGYPYMTIFGAVLLAAVVLSTWFQPEFKDTLTMGFPLLLLITIAYFIWKKANPAAYEASAKQSSNNKDLTS</sequence>
<feature type="transmembrane region" description="Helical" evidence="7">
    <location>
        <begin position="103"/>
        <end position="128"/>
    </location>
</feature>
<evidence type="ECO:0000256" key="2">
    <source>
        <dbReference type="ARBA" id="ARBA00022448"/>
    </source>
</evidence>
<proteinExistence type="predicted"/>
<feature type="transmembrane region" description="Helical" evidence="7">
    <location>
        <begin position="365"/>
        <end position="389"/>
    </location>
</feature>
<dbReference type="Gene3D" id="1.20.1740.10">
    <property type="entry name" value="Amino acid/polyamine transporter I"/>
    <property type="match status" value="1"/>
</dbReference>
<feature type="transmembrane region" description="Helical" evidence="7">
    <location>
        <begin position="26"/>
        <end position="49"/>
    </location>
</feature>
<feature type="transmembrane region" description="Helical" evidence="7">
    <location>
        <begin position="205"/>
        <end position="226"/>
    </location>
</feature>